<protein>
    <submittedName>
        <fullName evidence="2">Uncharacterized protein</fullName>
    </submittedName>
</protein>
<evidence type="ECO:0000313" key="2">
    <source>
        <dbReference type="EMBL" id="MBB3971816.1"/>
    </source>
</evidence>
<organism evidence="2 3">
    <name type="scientific">Hansschlegelia beijingensis</name>
    <dbReference type="NCBI Taxonomy" id="1133344"/>
    <lineage>
        <taxon>Bacteria</taxon>
        <taxon>Pseudomonadati</taxon>
        <taxon>Pseudomonadota</taxon>
        <taxon>Alphaproteobacteria</taxon>
        <taxon>Hyphomicrobiales</taxon>
        <taxon>Methylopilaceae</taxon>
        <taxon>Hansschlegelia</taxon>
    </lineage>
</organism>
<dbReference type="EMBL" id="JACIDR010000001">
    <property type="protein sequence ID" value="MBB3971816.1"/>
    <property type="molecule type" value="Genomic_DNA"/>
</dbReference>
<name>A0A7W6CZ99_9HYPH</name>
<feature type="signal peptide" evidence="1">
    <location>
        <begin position="1"/>
        <end position="31"/>
    </location>
</feature>
<dbReference type="Proteomes" id="UP000528964">
    <property type="component" value="Unassembled WGS sequence"/>
</dbReference>
<keyword evidence="3" id="KW-1185">Reference proteome</keyword>
<evidence type="ECO:0000256" key="1">
    <source>
        <dbReference type="SAM" id="SignalP"/>
    </source>
</evidence>
<accession>A0A7W6CZ99</accession>
<proteinExistence type="predicted"/>
<dbReference type="AlphaFoldDB" id="A0A7W6CZ99"/>
<feature type="chain" id="PRO_5030912809" evidence="1">
    <location>
        <begin position="32"/>
        <end position="184"/>
    </location>
</feature>
<comment type="caution">
    <text evidence="2">The sequence shown here is derived from an EMBL/GenBank/DDBJ whole genome shotgun (WGS) entry which is preliminary data.</text>
</comment>
<evidence type="ECO:0000313" key="3">
    <source>
        <dbReference type="Proteomes" id="UP000528964"/>
    </source>
</evidence>
<sequence length="184" mass="19908">MSSFGDARARRRIPICLALAAALTSSAAAGADEGQPDFWLGFGRNAALCAGRGEPSPVKIAGASWGVLASGAARCQDEGDAYVVTVDYLNVSMDPSDGGATRETGELHFDWLGLSLYRPAERGRKVDWLFDDARPVKVTLRRDDPDRVVLGKIAFRVPKQRADRASNLLFYLTFNNLVVAVHVL</sequence>
<dbReference type="RefSeq" id="WP_183393662.1">
    <property type="nucleotide sequence ID" value="NZ_JACIDR010000001.1"/>
</dbReference>
<keyword evidence="1" id="KW-0732">Signal</keyword>
<gene>
    <name evidence="2" type="ORF">GGR24_000449</name>
</gene>
<reference evidence="2 3" key="1">
    <citation type="submission" date="2020-08" db="EMBL/GenBank/DDBJ databases">
        <title>Genomic Encyclopedia of Type Strains, Phase IV (KMG-IV): sequencing the most valuable type-strain genomes for metagenomic binning, comparative biology and taxonomic classification.</title>
        <authorList>
            <person name="Goeker M."/>
        </authorList>
    </citation>
    <scope>NUCLEOTIDE SEQUENCE [LARGE SCALE GENOMIC DNA]</scope>
    <source>
        <strain evidence="2 3">DSM 25481</strain>
    </source>
</reference>